<dbReference type="Proteomes" id="UP000092600">
    <property type="component" value="Unassembled WGS sequence"/>
</dbReference>
<protein>
    <submittedName>
        <fullName evidence="2">Uncharacterized protein</fullName>
    </submittedName>
</protein>
<feature type="compositionally biased region" description="Acidic residues" evidence="1">
    <location>
        <begin position="1"/>
        <end position="10"/>
    </location>
</feature>
<comment type="caution">
    <text evidence="2">The sequence shown here is derived from an EMBL/GenBank/DDBJ whole genome shotgun (WGS) entry which is preliminary data.</text>
</comment>
<organism evidence="2 3">
    <name type="scientific">Ananas comosus</name>
    <name type="common">Pineapple</name>
    <name type="synonym">Ananas ananas</name>
    <dbReference type="NCBI Taxonomy" id="4615"/>
    <lineage>
        <taxon>Eukaryota</taxon>
        <taxon>Viridiplantae</taxon>
        <taxon>Streptophyta</taxon>
        <taxon>Embryophyta</taxon>
        <taxon>Tracheophyta</taxon>
        <taxon>Spermatophyta</taxon>
        <taxon>Magnoliopsida</taxon>
        <taxon>Liliopsida</taxon>
        <taxon>Poales</taxon>
        <taxon>Bromeliaceae</taxon>
        <taxon>Bromelioideae</taxon>
        <taxon>Ananas</taxon>
    </lineage>
</organism>
<sequence length="185" mass="20572">MGEDEGEAAEADVGRGGRGGTAAVGEAAQPRMRKKADWCIGRFPFGVGTLKRICRWLLENKEVTWMSTHSSPELKWPSFCNQCYSYSSTFVGPTRPAHANPFQGTAGFVGTAWTPNFDLRRADLVEFHWTVDHLLVDCVVSKFFLISLLDDPHIFPYIEDVNIIWEELSGKGSQVDDLSTGEKVS</sequence>
<proteinExistence type="predicted"/>
<accession>A0A199VSL8</accession>
<gene>
    <name evidence="2" type="ORF">ACMD2_09690</name>
</gene>
<feature type="region of interest" description="Disordered" evidence="1">
    <location>
        <begin position="1"/>
        <end position="28"/>
    </location>
</feature>
<evidence type="ECO:0000256" key="1">
    <source>
        <dbReference type="SAM" id="MobiDB-lite"/>
    </source>
</evidence>
<evidence type="ECO:0000313" key="3">
    <source>
        <dbReference type="Proteomes" id="UP000092600"/>
    </source>
</evidence>
<reference evidence="2 3" key="1">
    <citation type="journal article" date="2016" name="DNA Res.">
        <title>The draft genome of MD-2 pineapple using hybrid error correction of long reads.</title>
        <authorList>
            <person name="Redwan R.M."/>
            <person name="Saidin A."/>
            <person name="Kumar S.V."/>
        </authorList>
    </citation>
    <scope>NUCLEOTIDE SEQUENCE [LARGE SCALE GENOMIC DNA]</scope>
    <source>
        <strain evidence="3">cv. MD2</strain>
        <tissue evidence="2">Leaf</tissue>
    </source>
</reference>
<dbReference type="AlphaFoldDB" id="A0A199VSL8"/>
<name>A0A199VSL8_ANACO</name>
<evidence type="ECO:0000313" key="2">
    <source>
        <dbReference type="EMBL" id="OAY80207.1"/>
    </source>
</evidence>
<dbReference type="EMBL" id="LSRQ01000921">
    <property type="protein sequence ID" value="OAY80207.1"/>
    <property type="molecule type" value="Genomic_DNA"/>
</dbReference>